<dbReference type="PANTHER" id="PTHR43841">
    <property type="entry name" value="3-HYDROXYACYL-THIOESTER DEHYDRATASE HTDX-RELATED"/>
    <property type="match status" value="1"/>
</dbReference>
<accession>A0A371PS66</accession>
<proteinExistence type="inferred from homology"/>
<keyword evidence="4" id="KW-1185">Reference proteome</keyword>
<evidence type="ECO:0000313" key="3">
    <source>
        <dbReference type="EMBL" id="REK84963.1"/>
    </source>
</evidence>
<gene>
    <name evidence="3" type="ORF">DY245_40445</name>
</gene>
<organism evidence="3 4">
    <name type="scientific">Streptomyces inhibens</name>
    <dbReference type="NCBI Taxonomy" id="2293571"/>
    <lineage>
        <taxon>Bacteria</taxon>
        <taxon>Bacillati</taxon>
        <taxon>Actinomycetota</taxon>
        <taxon>Actinomycetes</taxon>
        <taxon>Kitasatosporales</taxon>
        <taxon>Streptomycetaceae</taxon>
        <taxon>Streptomyces</taxon>
    </lineage>
</organism>
<sequence>MAMTAQVDYDTVPVGMQLAPREFQLLAVNEIMYCGATLDFAGVHWNPRVARSVGMDHIVAHGPLTEAKALSLIHEWTGDPGTVVAQHARFHRPVLIPDDGEGARYRIHGTVTEKLADRRVVVELTAVSPQEEELVTVRAVVQLV</sequence>
<dbReference type="PANTHER" id="PTHR43841:SF3">
    <property type="entry name" value="(3R)-HYDROXYACYL-ACP DEHYDRATASE SUBUNIT HADB"/>
    <property type="match status" value="1"/>
</dbReference>
<dbReference type="Gene3D" id="3.10.129.10">
    <property type="entry name" value="Hotdog Thioesterase"/>
    <property type="match status" value="1"/>
</dbReference>
<evidence type="ECO:0000259" key="2">
    <source>
        <dbReference type="Pfam" id="PF01575"/>
    </source>
</evidence>
<dbReference type="AlphaFoldDB" id="A0A371PS66"/>
<evidence type="ECO:0000256" key="1">
    <source>
        <dbReference type="ARBA" id="ARBA00005254"/>
    </source>
</evidence>
<comment type="similarity">
    <text evidence="1">Belongs to the enoyl-CoA hydratase/isomerase family.</text>
</comment>
<dbReference type="InterPro" id="IPR002539">
    <property type="entry name" value="MaoC-like_dom"/>
</dbReference>
<evidence type="ECO:0000313" key="4">
    <source>
        <dbReference type="Proteomes" id="UP000262477"/>
    </source>
</evidence>
<dbReference type="EMBL" id="QUAC01000466">
    <property type="protein sequence ID" value="REK84963.1"/>
    <property type="molecule type" value="Genomic_DNA"/>
</dbReference>
<name>A0A371PS66_STRIH</name>
<comment type="caution">
    <text evidence="3">The sequence shown here is derived from an EMBL/GenBank/DDBJ whole genome shotgun (WGS) entry which is preliminary data.</text>
</comment>
<reference evidence="3 4" key="1">
    <citation type="submission" date="2018-08" db="EMBL/GenBank/DDBJ databases">
        <title>Streptomyces NEAU-D10 sp. nov., a novel Actinomycete isolated from soil.</title>
        <authorList>
            <person name="Jin L."/>
        </authorList>
    </citation>
    <scope>NUCLEOTIDE SEQUENCE [LARGE SCALE GENOMIC DNA]</scope>
    <source>
        <strain evidence="3 4">NEAU-D10</strain>
    </source>
</reference>
<dbReference type="SUPFAM" id="SSF54637">
    <property type="entry name" value="Thioesterase/thiol ester dehydrase-isomerase"/>
    <property type="match status" value="1"/>
</dbReference>
<dbReference type="Pfam" id="PF01575">
    <property type="entry name" value="MaoC_dehydratas"/>
    <property type="match status" value="1"/>
</dbReference>
<protein>
    <submittedName>
        <fullName evidence="3">Dehydratase</fullName>
    </submittedName>
</protein>
<feature type="domain" description="MaoC-like" evidence="2">
    <location>
        <begin position="29"/>
        <end position="101"/>
    </location>
</feature>
<dbReference type="Proteomes" id="UP000262477">
    <property type="component" value="Unassembled WGS sequence"/>
</dbReference>
<dbReference type="InterPro" id="IPR029069">
    <property type="entry name" value="HotDog_dom_sf"/>
</dbReference>
<dbReference type="OrthoDB" id="4235906at2"/>